<comment type="caution">
    <text evidence="2">The sequence shown here is derived from an EMBL/GenBank/DDBJ whole genome shotgun (WGS) entry which is preliminary data.</text>
</comment>
<feature type="compositionally biased region" description="Polar residues" evidence="1">
    <location>
        <begin position="226"/>
        <end position="252"/>
    </location>
</feature>
<gene>
    <name evidence="2" type="ORF">ACFPLB_04085</name>
</gene>
<evidence type="ECO:0000256" key="1">
    <source>
        <dbReference type="SAM" id="MobiDB-lite"/>
    </source>
</evidence>
<dbReference type="Proteomes" id="UP001596016">
    <property type="component" value="Unassembled WGS sequence"/>
</dbReference>
<feature type="compositionally biased region" description="Polar residues" evidence="1">
    <location>
        <begin position="283"/>
        <end position="294"/>
    </location>
</feature>
<evidence type="ECO:0008006" key="4">
    <source>
        <dbReference type="Google" id="ProtNLM"/>
    </source>
</evidence>
<feature type="region of interest" description="Disordered" evidence="1">
    <location>
        <begin position="276"/>
        <end position="301"/>
    </location>
</feature>
<organism evidence="2 3">
    <name type="scientific">Aquamicrobium segne</name>
    <dbReference type="NCBI Taxonomy" id="469547"/>
    <lineage>
        <taxon>Bacteria</taxon>
        <taxon>Pseudomonadati</taxon>
        <taxon>Pseudomonadota</taxon>
        <taxon>Alphaproteobacteria</taxon>
        <taxon>Hyphomicrobiales</taxon>
        <taxon>Phyllobacteriaceae</taxon>
        <taxon>Aquamicrobium</taxon>
    </lineage>
</organism>
<accession>A0ABW0GZH0</accession>
<keyword evidence="3" id="KW-1185">Reference proteome</keyword>
<evidence type="ECO:0000313" key="2">
    <source>
        <dbReference type="EMBL" id="MFC5385143.1"/>
    </source>
</evidence>
<name>A0ABW0GZH0_9HYPH</name>
<feature type="region of interest" description="Disordered" evidence="1">
    <location>
        <begin position="216"/>
        <end position="264"/>
    </location>
</feature>
<proteinExistence type="predicted"/>
<protein>
    <recommendedName>
        <fullName evidence="4">RecT family protein</fullName>
    </recommendedName>
</protein>
<reference evidence="3" key="1">
    <citation type="journal article" date="2019" name="Int. J. Syst. Evol. Microbiol.">
        <title>The Global Catalogue of Microorganisms (GCM) 10K type strain sequencing project: providing services to taxonomists for standard genome sequencing and annotation.</title>
        <authorList>
            <consortium name="The Broad Institute Genomics Platform"/>
            <consortium name="The Broad Institute Genome Sequencing Center for Infectious Disease"/>
            <person name="Wu L."/>
            <person name="Ma J."/>
        </authorList>
    </citation>
    <scope>NUCLEOTIDE SEQUENCE [LARGE SCALE GENOMIC DNA]</scope>
    <source>
        <strain evidence="3">CGMCC 4.1415</strain>
    </source>
</reference>
<evidence type="ECO:0000313" key="3">
    <source>
        <dbReference type="Proteomes" id="UP001596016"/>
    </source>
</evidence>
<dbReference type="RefSeq" id="WP_378228022.1">
    <property type="nucleotide sequence ID" value="NZ_JBHSLL010000012.1"/>
</dbReference>
<sequence length="387" mass="42108">MNQIATRPGPDTSINSISVSNGIGGASIAPQNLGEVVRFAEVMCKADIALPKHLRGNAGACMAVALQALEWQMSPFAVASKSYAVNGAIAYEAQLIMAVINTRSGIEGRLKFRFEGEGPERVCIAYGKIDGEELDVRSPKFKDITPKNSPLWKSDPDQQQCYYTARAWGRRHTPEVILGVYDRDEVEQFRGSETARDVTPSLQERLKLARIEQHNAAQPQEGFDPNFTTSQSVTVNGETDGNQTQEITQSAAPSPADGGEDAITSSVGDLAATNQTDEDANSTEENVASNQTVAASAKTPSDPLKRMLCEELIDNMLRAAFSEPAIERPENLDKIRDAFLLPQNLGDHPDFIRLCHETARRIIGNASERERAHKFLTGKIPVGKDGA</sequence>
<dbReference type="EMBL" id="JBHSLL010000012">
    <property type="protein sequence ID" value="MFC5385143.1"/>
    <property type="molecule type" value="Genomic_DNA"/>
</dbReference>